<dbReference type="AlphaFoldDB" id="A0A0G0LDB0"/>
<proteinExistence type="predicted"/>
<dbReference type="InterPro" id="IPR008258">
    <property type="entry name" value="Transglycosylase_SLT_dom_1"/>
</dbReference>
<feature type="domain" description="Transglycosylase SLT" evidence="1">
    <location>
        <begin position="105"/>
        <end position="180"/>
    </location>
</feature>
<dbReference type="Gene3D" id="1.10.530.10">
    <property type="match status" value="1"/>
</dbReference>
<dbReference type="STRING" id="1618570.UT08_C0003G0073"/>
<dbReference type="InterPro" id="IPR023346">
    <property type="entry name" value="Lysozyme-like_dom_sf"/>
</dbReference>
<evidence type="ECO:0000259" key="1">
    <source>
        <dbReference type="Pfam" id="PF01464"/>
    </source>
</evidence>
<dbReference type="SUPFAM" id="SSF53955">
    <property type="entry name" value="Lysozyme-like"/>
    <property type="match status" value="1"/>
</dbReference>
<evidence type="ECO:0000313" key="2">
    <source>
        <dbReference type="EMBL" id="KKQ85910.1"/>
    </source>
</evidence>
<gene>
    <name evidence="2" type="ORF">UT08_C0003G0073</name>
</gene>
<dbReference type="Pfam" id="PF01464">
    <property type="entry name" value="SLT"/>
    <property type="match status" value="1"/>
</dbReference>
<reference evidence="2 3" key="1">
    <citation type="journal article" date="2015" name="Nature">
        <title>rRNA introns, odd ribosomes, and small enigmatic genomes across a large radiation of phyla.</title>
        <authorList>
            <person name="Brown C.T."/>
            <person name="Hug L.A."/>
            <person name="Thomas B.C."/>
            <person name="Sharon I."/>
            <person name="Castelle C.J."/>
            <person name="Singh A."/>
            <person name="Wilkins M.J."/>
            <person name="Williams K.H."/>
            <person name="Banfield J.F."/>
        </authorList>
    </citation>
    <scope>NUCLEOTIDE SEQUENCE [LARGE SCALE GENOMIC DNA]</scope>
</reference>
<protein>
    <submittedName>
        <fullName evidence="2">Protein containing Lytic transglycosylase-like, catalytic-like protein</fullName>
    </submittedName>
</protein>
<comment type="caution">
    <text evidence="2">The sequence shown here is derived from an EMBL/GenBank/DDBJ whole genome shotgun (WGS) entry which is preliminary data.</text>
</comment>
<name>A0A0G0LDB0_9BACT</name>
<sequence length="206" mass="22835">MRSNLKHFFLGALLALVPVIVYANSRLETKYNNNYLDPGTKYLALELIEKSLNSTPTPIPTTTPADKTLPTIKPTVIEQKEMTPVTQTAALVVHSPKAPEVILTVIEKYSGEYNVSREMMIAIAHCESGFRENAVNGPYAGIYQFIASTWASNRRAMGLDPNPDLRFNAEEATRTAAFKMSRDGFGAWPVCQNKAKKLLSIKQDSL</sequence>
<organism evidence="2 3">
    <name type="scientific">Candidatus Woesebacteria bacterium GW2011_GWB1_38_8</name>
    <dbReference type="NCBI Taxonomy" id="1618570"/>
    <lineage>
        <taxon>Bacteria</taxon>
        <taxon>Candidatus Woeseibacteriota</taxon>
    </lineage>
</organism>
<accession>A0A0G0LDB0</accession>
<dbReference type="EMBL" id="LBVL01000003">
    <property type="protein sequence ID" value="KKQ85910.1"/>
    <property type="molecule type" value="Genomic_DNA"/>
</dbReference>
<dbReference type="Proteomes" id="UP000034081">
    <property type="component" value="Unassembled WGS sequence"/>
</dbReference>
<evidence type="ECO:0000313" key="3">
    <source>
        <dbReference type="Proteomes" id="UP000034081"/>
    </source>
</evidence>